<keyword evidence="2" id="KW-0813">Transport</keyword>
<comment type="subcellular location">
    <subcellularLocation>
        <location evidence="1">Cell membrane</location>
        <topology evidence="1">Multi-pass membrane protein</topology>
    </subcellularLocation>
</comment>
<dbReference type="Proteomes" id="UP000277294">
    <property type="component" value="Unassembled WGS sequence"/>
</dbReference>
<keyword evidence="5 7" id="KW-1133">Transmembrane helix</keyword>
<feature type="transmembrane region" description="Helical" evidence="7">
    <location>
        <begin position="227"/>
        <end position="249"/>
    </location>
</feature>
<evidence type="ECO:0000256" key="3">
    <source>
        <dbReference type="ARBA" id="ARBA00022475"/>
    </source>
</evidence>
<dbReference type="Gene3D" id="1.20.1250.20">
    <property type="entry name" value="MFS general substrate transporter like domains"/>
    <property type="match status" value="1"/>
</dbReference>
<dbReference type="EMBL" id="UWPJ01000017">
    <property type="protein sequence ID" value="VCU69970.1"/>
    <property type="molecule type" value="Genomic_DNA"/>
</dbReference>
<proteinExistence type="predicted"/>
<gene>
    <name evidence="8" type="ORF">PIGHUM_02036</name>
</gene>
<dbReference type="GO" id="GO:0005886">
    <property type="term" value="C:plasma membrane"/>
    <property type="evidence" value="ECO:0007669"/>
    <property type="project" value="UniProtKB-SubCell"/>
</dbReference>
<dbReference type="InterPro" id="IPR010290">
    <property type="entry name" value="TM_effector"/>
</dbReference>
<dbReference type="PANTHER" id="PTHR23513">
    <property type="entry name" value="INTEGRAL MEMBRANE EFFLUX PROTEIN-RELATED"/>
    <property type="match status" value="1"/>
</dbReference>
<reference evidence="8 9" key="1">
    <citation type="submission" date="2018-10" db="EMBL/GenBank/DDBJ databases">
        <authorList>
            <person name="Criscuolo A."/>
        </authorList>
    </citation>
    <scope>NUCLEOTIDE SEQUENCE [LARGE SCALE GENOMIC DNA]</scope>
    <source>
        <strain evidence="8">DnA1</strain>
    </source>
</reference>
<dbReference type="AlphaFoldDB" id="A0A3P4B2P0"/>
<evidence type="ECO:0000256" key="2">
    <source>
        <dbReference type="ARBA" id="ARBA00022448"/>
    </source>
</evidence>
<feature type="transmembrane region" description="Helical" evidence="7">
    <location>
        <begin position="81"/>
        <end position="99"/>
    </location>
</feature>
<evidence type="ECO:0000256" key="5">
    <source>
        <dbReference type="ARBA" id="ARBA00022989"/>
    </source>
</evidence>
<name>A0A3P4B2P0_9BURK</name>
<keyword evidence="4 7" id="KW-0812">Transmembrane</keyword>
<dbReference type="InterPro" id="IPR036259">
    <property type="entry name" value="MFS_trans_sf"/>
</dbReference>
<organism evidence="8 9">
    <name type="scientific">Pigmentiphaga humi</name>
    <dbReference type="NCBI Taxonomy" id="2478468"/>
    <lineage>
        <taxon>Bacteria</taxon>
        <taxon>Pseudomonadati</taxon>
        <taxon>Pseudomonadota</taxon>
        <taxon>Betaproteobacteria</taxon>
        <taxon>Burkholderiales</taxon>
        <taxon>Alcaligenaceae</taxon>
        <taxon>Pigmentiphaga</taxon>
    </lineage>
</organism>
<sequence>MSLLERVFPALSEATMRRYLMGQAVSVLGSWTQNITLNLVVYHLSGSAAVLALLNFLLYGPQLVVAPLAGARIHAGNARRATTAVLYASMAVACCLAVLSLLDLLVLPLILALALCAGLLSAAESPARQMLLLTGLEDAALLPNAIAMNTMVYNVGRMVGPSFAAIIYPLAGQAAAFFTYAGALLFMASCVRSMPVRELAVARKDEQQRGLRDALVYVLDDKFTAKYLSILACMGLLAGSYQTLVPLLADRVFHDAAKFTGVFFACAGMGSLTAAVVLSSSIAGRTAGLLRLAPWTACVALALLSTSWHVAVSGAAFLLLGISLTFASTSTNATIQQRCPDSVRGALVGLYGMAYNGTMPFGYLLVGSFSEAFAVTGAFATMASVLAACVGLVTLLYWRKA</sequence>
<keyword evidence="6 7" id="KW-0472">Membrane</keyword>
<dbReference type="SUPFAM" id="SSF103473">
    <property type="entry name" value="MFS general substrate transporter"/>
    <property type="match status" value="1"/>
</dbReference>
<evidence type="ECO:0000256" key="7">
    <source>
        <dbReference type="SAM" id="Phobius"/>
    </source>
</evidence>
<accession>A0A3P4B2P0</accession>
<feature type="transmembrane region" description="Helical" evidence="7">
    <location>
        <begin position="105"/>
        <end position="123"/>
    </location>
</feature>
<evidence type="ECO:0000256" key="6">
    <source>
        <dbReference type="ARBA" id="ARBA00023136"/>
    </source>
</evidence>
<protein>
    <submittedName>
        <fullName evidence="8">Enterobactin exporter EntS</fullName>
    </submittedName>
</protein>
<feature type="transmembrane region" description="Helical" evidence="7">
    <location>
        <begin position="261"/>
        <end position="280"/>
    </location>
</feature>
<feature type="transmembrane region" description="Helical" evidence="7">
    <location>
        <begin position="316"/>
        <end position="335"/>
    </location>
</feature>
<dbReference type="Pfam" id="PF05977">
    <property type="entry name" value="MFS_3"/>
    <property type="match status" value="1"/>
</dbReference>
<feature type="transmembrane region" description="Helical" evidence="7">
    <location>
        <begin position="372"/>
        <end position="398"/>
    </location>
</feature>
<evidence type="ECO:0000313" key="9">
    <source>
        <dbReference type="Proteomes" id="UP000277294"/>
    </source>
</evidence>
<feature type="transmembrane region" description="Helical" evidence="7">
    <location>
        <begin position="347"/>
        <end position="366"/>
    </location>
</feature>
<evidence type="ECO:0000256" key="4">
    <source>
        <dbReference type="ARBA" id="ARBA00022692"/>
    </source>
</evidence>
<evidence type="ECO:0000313" key="8">
    <source>
        <dbReference type="EMBL" id="VCU69970.1"/>
    </source>
</evidence>
<dbReference type="PANTHER" id="PTHR23513:SF11">
    <property type="entry name" value="STAPHYLOFERRIN A TRANSPORTER"/>
    <property type="match status" value="1"/>
</dbReference>
<feature type="transmembrane region" description="Helical" evidence="7">
    <location>
        <begin position="292"/>
        <end position="310"/>
    </location>
</feature>
<evidence type="ECO:0000256" key="1">
    <source>
        <dbReference type="ARBA" id="ARBA00004651"/>
    </source>
</evidence>
<keyword evidence="3" id="KW-1003">Cell membrane</keyword>
<feature type="transmembrane region" description="Helical" evidence="7">
    <location>
        <begin position="40"/>
        <end position="60"/>
    </location>
</feature>
<keyword evidence="9" id="KW-1185">Reference proteome</keyword>
<dbReference type="RefSeq" id="WP_124079493.1">
    <property type="nucleotide sequence ID" value="NZ_UWPJ01000017.1"/>
</dbReference>
<dbReference type="OrthoDB" id="9775268at2"/>
<feature type="transmembrane region" description="Helical" evidence="7">
    <location>
        <begin position="165"/>
        <end position="187"/>
    </location>
</feature>
<dbReference type="CDD" id="cd06173">
    <property type="entry name" value="MFS_MefA_like"/>
    <property type="match status" value="1"/>
</dbReference>